<accession>A0A1E7FJS7</accession>
<dbReference type="EMBL" id="KV784356">
    <property type="protein sequence ID" value="OEU18408.1"/>
    <property type="molecule type" value="Genomic_DNA"/>
</dbReference>
<dbReference type="KEGG" id="fcy:FRACYDRAFT_268292"/>
<keyword evidence="1" id="KW-1133">Transmembrane helix</keyword>
<organism evidence="2 3">
    <name type="scientific">Fragilariopsis cylindrus CCMP1102</name>
    <dbReference type="NCBI Taxonomy" id="635003"/>
    <lineage>
        <taxon>Eukaryota</taxon>
        <taxon>Sar</taxon>
        <taxon>Stramenopiles</taxon>
        <taxon>Ochrophyta</taxon>
        <taxon>Bacillariophyta</taxon>
        <taxon>Bacillariophyceae</taxon>
        <taxon>Bacillariophycidae</taxon>
        <taxon>Bacillariales</taxon>
        <taxon>Bacillariaceae</taxon>
        <taxon>Fragilariopsis</taxon>
    </lineage>
</organism>
<dbReference type="OrthoDB" id="43861at2759"/>
<keyword evidence="1" id="KW-0812">Transmembrane</keyword>
<reference evidence="2 3" key="1">
    <citation type="submission" date="2016-09" db="EMBL/GenBank/DDBJ databases">
        <title>Extensive genetic diversity and differential bi-allelic expression allows diatom success in the polar Southern Ocean.</title>
        <authorList>
            <consortium name="DOE Joint Genome Institute"/>
            <person name="Mock T."/>
            <person name="Otillar R.P."/>
            <person name="Strauss J."/>
            <person name="Dupont C."/>
            <person name="Frickenhaus S."/>
            <person name="Maumus F."/>
            <person name="Mcmullan M."/>
            <person name="Sanges R."/>
            <person name="Schmutz J."/>
            <person name="Toseland A."/>
            <person name="Valas R."/>
            <person name="Veluchamy A."/>
            <person name="Ward B.J."/>
            <person name="Allen A."/>
            <person name="Barry K."/>
            <person name="Falciatore A."/>
            <person name="Ferrante M."/>
            <person name="Fortunato A.E."/>
            <person name="Gloeckner G."/>
            <person name="Gruber A."/>
            <person name="Hipkin R."/>
            <person name="Janech M."/>
            <person name="Kroth P."/>
            <person name="Leese F."/>
            <person name="Lindquist E."/>
            <person name="Lyon B.R."/>
            <person name="Martin J."/>
            <person name="Mayer C."/>
            <person name="Parker M."/>
            <person name="Quesneville H."/>
            <person name="Raymond J."/>
            <person name="Uhlig C."/>
            <person name="Valentin K.U."/>
            <person name="Worden A.Z."/>
            <person name="Armbrust E.V."/>
            <person name="Bowler C."/>
            <person name="Green B."/>
            <person name="Moulton V."/>
            <person name="Van Oosterhout C."/>
            <person name="Grigoriev I."/>
        </authorList>
    </citation>
    <scope>NUCLEOTIDE SEQUENCE [LARGE SCALE GENOMIC DNA]</scope>
    <source>
        <strain evidence="2 3">CCMP1102</strain>
    </source>
</reference>
<keyword evidence="1" id="KW-0472">Membrane</keyword>
<name>A0A1E7FJS7_9STRA</name>
<proteinExistence type="predicted"/>
<sequence length="126" mass="13595">MKLNIIVIVSVSIFFSSSVLIVDALGLLKNKSITTSSSCPQSYSKVDDVVSVSVSRRNFVTAVLAGGITASSTTAKAAWSKEISADQAKDNFISQCLYECTKPKGDEQKSRNECISECKIKYKASK</sequence>
<evidence type="ECO:0000256" key="1">
    <source>
        <dbReference type="SAM" id="Phobius"/>
    </source>
</evidence>
<dbReference type="Proteomes" id="UP000095751">
    <property type="component" value="Unassembled WGS sequence"/>
</dbReference>
<keyword evidence="3" id="KW-1185">Reference proteome</keyword>
<feature type="transmembrane region" description="Helical" evidence="1">
    <location>
        <begin position="6"/>
        <end position="28"/>
    </location>
</feature>
<evidence type="ECO:0000313" key="3">
    <source>
        <dbReference type="Proteomes" id="UP000095751"/>
    </source>
</evidence>
<gene>
    <name evidence="2" type="ORF">FRACYDRAFT_268292</name>
</gene>
<protein>
    <submittedName>
        <fullName evidence="2">Uncharacterized protein</fullName>
    </submittedName>
</protein>
<evidence type="ECO:0000313" key="2">
    <source>
        <dbReference type="EMBL" id="OEU18408.1"/>
    </source>
</evidence>
<dbReference type="AlphaFoldDB" id="A0A1E7FJS7"/>
<dbReference type="InParanoid" id="A0A1E7FJS7"/>